<dbReference type="EMBL" id="NMUH01011411">
    <property type="protein sequence ID" value="MQM21683.1"/>
    <property type="molecule type" value="Genomic_DNA"/>
</dbReference>
<proteinExistence type="predicted"/>
<accession>A0A843XRA0</accession>
<evidence type="ECO:0000313" key="4">
    <source>
        <dbReference type="Proteomes" id="UP000652761"/>
    </source>
</evidence>
<dbReference type="Proteomes" id="UP000652761">
    <property type="component" value="Unassembled WGS sequence"/>
</dbReference>
<protein>
    <submittedName>
        <fullName evidence="3">Uncharacterized protein</fullName>
    </submittedName>
</protein>
<keyword evidence="2" id="KW-0732">Signal</keyword>
<evidence type="ECO:0000256" key="1">
    <source>
        <dbReference type="SAM" id="Phobius"/>
    </source>
</evidence>
<sequence length="79" mass="9022">MSLPLAFLHLLLFLRTLLPPHQLEPPPPLVLPLLDQLPYLLPPLILFFILLLLPLSLLSFRRVLRLMVPILGPSKMSLK</sequence>
<feature type="signal peptide" evidence="2">
    <location>
        <begin position="1"/>
        <end position="23"/>
    </location>
</feature>
<feature type="transmembrane region" description="Helical" evidence="1">
    <location>
        <begin position="39"/>
        <end position="60"/>
    </location>
</feature>
<keyword evidence="1" id="KW-1133">Transmembrane helix</keyword>
<dbReference type="AlphaFoldDB" id="A0A843XRA0"/>
<reference evidence="3" key="1">
    <citation type="submission" date="2017-07" db="EMBL/GenBank/DDBJ databases">
        <title>Taro Niue Genome Assembly and Annotation.</title>
        <authorList>
            <person name="Atibalentja N."/>
            <person name="Keating K."/>
            <person name="Fields C.J."/>
        </authorList>
    </citation>
    <scope>NUCLEOTIDE SEQUENCE</scope>
    <source>
        <strain evidence="3">Niue_2</strain>
        <tissue evidence="3">Leaf</tissue>
    </source>
</reference>
<keyword evidence="1" id="KW-0812">Transmembrane</keyword>
<evidence type="ECO:0000313" key="3">
    <source>
        <dbReference type="EMBL" id="MQM21683.1"/>
    </source>
</evidence>
<organism evidence="3 4">
    <name type="scientific">Colocasia esculenta</name>
    <name type="common">Wild taro</name>
    <name type="synonym">Arum esculentum</name>
    <dbReference type="NCBI Taxonomy" id="4460"/>
    <lineage>
        <taxon>Eukaryota</taxon>
        <taxon>Viridiplantae</taxon>
        <taxon>Streptophyta</taxon>
        <taxon>Embryophyta</taxon>
        <taxon>Tracheophyta</taxon>
        <taxon>Spermatophyta</taxon>
        <taxon>Magnoliopsida</taxon>
        <taxon>Liliopsida</taxon>
        <taxon>Araceae</taxon>
        <taxon>Aroideae</taxon>
        <taxon>Colocasieae</taxon>
        <taxon>Colocasia</taxon>
    </lineage>
</organism>
<comment type="caution">
    <text evidence="3">The sequence shown here is derived from an EMBL/GenBank/DDBJ whole genome shotgun (WGS) entry which is preliminary data.</text>
</comment>
<keyword evidence="4" id="KW-1185">Reference proteome</keyword>
<gene>
    <name evidence="3" type="ORF">Taro_054727</name>
</gene>
<keyword evidence="1" id="KW-0472">Membrane</keyword>
<name>A0A843XRA0_COLES</name>
<feature type="chain" id="PRO_5032608432" evidence="2">
    <location>
        <begin position="24"/>
        <end position="79"/>
    </location>
</feature>
<evidence type="ECO:0000256" key="2">
    <source>
        <dbReference type="SAM" id="SignalP"/>
    </source>
</evidence>